<keyword evidence="3" id="KW-1185">Reference proteome</keyword>
<evidence type="ECO:0000256" key="1">
    <source>
        <dbReference type="SAM" id="Phobius"/>
    </source>
</evidence>
<keyword evidence="1" id="KW-0812">Transmembrane</keyword>
<reference evidence="2" key="2">
    <citation type="journal article" date="2023" name="IMA Fungus">
        <title>Comparative genomic study of the Penicillium genus elucidates a diverse pangenome and 15 lateral gene transfer events.</title>
        <authorList>
            <person name="Petersen C."/>
            <person name="Sorensen T."/>
            <person name="Nielsen M.R."/>
            <person name="Sondergaard T.E."/>
            <person name="Sorensen J.L."/>
            <person name="Fitzpatrick D.A."/>
            <person name="Frisvad J.C."/>
            <person name="Nielsen K.L."/>
        </authorList>
    </citation>
    <scope>NUCLEOTIDE SEQUENCE</scope>
    <source>
        <strain evidence="2">IBT 19713</strain>
    </source>
</reference>
<comment type="caution">
    <text evidence="2">The sequence shown here is derived from an EMBL/GenBank/DDBJ whole genome shotgun (WGS) entry which is preliminary data.</text>
</comment>
<dbReference type="Pfam" id="PF11927">
    <property type="entry name" value="HODM_asu-like"/>
    <property type="match status" value="1"/>
</dbReference>
<accession>A0A9W9NWV2</accession>
<dbReference type="InterPro" id="IPR021848">
    <property type="entry name" value="HODM_asu-like"/>
</dbReference>
<keyword evidence="1" id="KW-1133">Transmembrane helix</keyword>
<organism evidence="2 3">
    <name type="scientific">Penicillium chermesinum</name>
    <dbReference type="NCBI Taxonomy" id="63820"/>
    <lineage>
        <taxon>Eukaryota</taxon>
        <taxon>Fungi</taxon>
        <taxon>Dikarya</taxon>
        <taxon>Ascomycota</taxon>
        <taxon>Pezizomycotina</taxon>
        <taxon>Eurotiomycetes</taxon>
        <taxon>Eurotiomycetidae</taxon>
        <taxon>Eurotiales</taxon>
        <taxon>Aspergillaceae</taxon>
        <taxon>Penicillium</taxon>
    </lineage>
</organism>
<keyword evidence="1" id="KW-0472">Membrane</keyword>
<evidence type="ECO:0000313" key="2">
    <source>
        <dbReference type="EMBL" id="KAJ5226119.1"/>
    </source>
</evidence>
<name>A0A9W9NWV2_9EURO</name>
<dbReference type="EMBL" id="JAPQKS010000005">
    <property type="protein sequence ID" value="KAJ5226119.1"/>
    <property type="molecule type" value="Genomic_DNA"/>
</dbReference>
<sequence>MSLNSQIFNYAGLIILASIGSYAVYIGSQKWIRYQARVRRARQMPIEPLLHHDWRSEKPRQLRPFKPTYNITMGIQQDSFTARQFMGFVRGGEEATYELYSYLLTHHLPSRFPGLFKIHNNVFENHITGANFPAEPPHDPDYCLRVLAETVEEDIFLLQETESTHVCLAFACCHPAGFDPSAKLGADLKAIHGPVPHFEKIGPSMERYFRKLEVGKSVKRVNWNIQIGTDITNIAGNHIKEGDTFVSDEAVNCEEGFLRCELQSLTRLPETKFILFSFKTYMYPLGDIKAEGSGPELADAIDGLLTGNAPGLNKYKGAVRWGKGVKDYLRS</sequence>
<proteinExistence type="predicted"/>
<gene>
    <name evidence="2" type="ORF">N7468_007344</name>
</gene>
<evidence type="ECO:0000313" key="3">
    <source>
        <dbReference type="Proteomes" id="UP001150941"/>
    </source>
</evidence>
<protein>
    <submittedName>
        <fullName evidence="2">Uncharacterized protein</fullName>
    </submittedName>
</protein>
<dbReference type="GeneID" id="83203943"/>
<feature type="transmembrane region" description="Helical" evidence="1">
    <location>
        <begin position="6"/>
        <end position="27"/>
    </location>
</feature>
<dbReference type="OrthoDB" id="5043642at2759"/>
<dbReference type="Proteomes" id="UP001150941">
    <property type="component" value="Unassembled WGS sequence"/>
</dbReference>
<dbReference type="RefSeq" id="XP_058329530.1">
    <property type="nucleotide sequence ID" value="XM_058476640.1"/>
</dbReference>
<dbReference type="AlphaFoldDB" id="A0A9W9NWV2"/>
<reference evidence="2" key="1">
    <citation type="submission" date="2022-11" db="EMBL/GenBank/DDBJ databases">
        <authorList>
            <person name="Petersen C."/>
        </authorList>
    </citation>
    <scope>NUCLEOTIDE SEQUENCE</scope>
    <source>
        <strain evidence="2">IBT 19713</strain>
    </source>
</reference>